<protein>
    <submittedName>
        <fullName evidence="2">DUF397 domain-containing protein</fullName>
    </submittedName>
</protein>
<dbReference type="InterPro" id="IPR007278">
    <property type="entry name" value="DUF397"/>
</dbReference>
<dbReference type="EMBL" id="JADPRT010000007">
    <property type="protein sequence ID" value="MBF9069935.1"/>
    <property type="molecule type" value="Genomic_DNA"/>
</dbReference>
<evidence type="ECO:0000259" key="1">
    <source>
        <dbReference type="Pfam" id="PF04149"/>
    </source>
</evidence>
<sequence>MSSSQGIGDVQIAFVDGFIAMRDGRSPEGPSLIFTPAEWNAFVLGARDGEFDLT</sequence>
<dbReference type="Pfam" id="PF04149">
    <property type="entry name" value="DUF397"/>
    <property type="match status" value="1"/>
</dbReference>
<evidence type="ECO:0000313" key="2">
    <source>
        <dbReference type="EMBL" id="MBF9069935.1"/>
    </source>
</evidence>
<feature type="domain" description="DUF397" evidence="1">
    <location>
        <begin position="3"/>
        <end position="47"/>
    </location>
</feature>
<name>A0A931FF56_9ACTN</name>
<dbReference type="Proteomes" id="UP000657385">
    <property type="component" value="Unassembled WGS sequence"/>
</dbReference>
<accession>A0A931FF56</accession>
<reference evidence="2" key="1">
    <citation type="submission" date="2020-11" db="EMBL/GenBank/DDBJ databases">
        <title>Isolation and identification of active actinomycetes.</title>
        <authorList>
            <person name="Yu B."/>
        </authorList>
    </citation>
    <scope>NUCLEOTIDE SEQUENCE</scope>
    <source>
        <strain evidence="2">NEAU-YB345</strain>
    </source>
</reference>
<comment type="caution">
    <text evidence="2">The sequence shown here is derived from an EMBL/GenBank/DDBJ whole genome shotgun (WGS) entry which is preliminary data.</text>
</comment>
<keyword evidence="3" id="KW-1185">Reference proteome</keyword>
<dbReference type="AlphaFoldDB" id="A0A931FF56"/>
<evidence type="ECO:0000313" key="3">
    <source>
        <dbReference type="Proteomes" id="UP000657385"/>
    </source>
</evidence>
<proteinExistence type="predicted"/>
<organism evidence="2 3">
    <name type="scientific">Streptacidiphilus fuscans</name>
    <dbReference type="NCBI Taxonomy" id="2789292"/>
    <lineage>
        <taxon>Bacteria</taxon>
        <taxon>Bacillati</taxon>
        <taxon>Actinomycetota</taxon>
        <taxon>Actinomycetes</taxon>
        <taxon>Kitasatosporales</taxon>
        <taxon>Streptomycetaceae</taxon>
        <taxon>Streptacidiphilus</taxon>
    </lineage>
</organism>
<gene>
    <name evidence="2" type="ORF">I2501_18085</name>
</gene>